<dbReference type="Pfam" id="PF09913">
    <property type="entry name" value="DUF2142"/>
    <property type="match status" value="1"/>
</dbReference>
<dbReference type="EMBL" id="JAGSOH010000012">
    <property type="protein sequence ID" value="MBR7826074.1"/>
    <property type="molecule type" value="Genomic_DNA"/>
</dbReference>
<accession>A0A941EBN1</accession>
<evidence type="ECO:0000313" key="4">
    <source>
        <dbReference type="Proteomes" id="UP000676325"/>
    </source>
</evidence>
<feature type="transmembrane region" description="Helical" evidence="2">
    <location>
        <begin position="231"/>
        <end position="260"/>
    </location>
</feature>
<keyword evidence="4" id="KW-1185">Reference proteome</keyword>
<reference evidence="3" key="1">
    <citation type="submission" date="2021-04" db="EMBL/GenBank/DDBJ databases">
        <title>Genome based classification of Actinospica acidithermotolerans sp. nov., an actinobacterium isolated from an Indonesian hot spring.</title>
        <authorList>
            <person name="Kusuma A.B."/>
            <person name="Putra K.E."/>
            <person name="Nafisah S."/>
            <person name="Loh J."/>
            <person name="Nouioui I."/>
            <person name="Goodfellow M."/>
        </authorList>
    </citation>
    <scope>NUCLEOTIDE SEQUENCE</scope>
    <source>
        <strain evidence="3">MGRD01-02</strain>
    </source>
</reference>
<feature type="transmembrane region" description="Helical" evidence="2">
    <location>
        <begin position="147"/>
        <end position="169"/>
    </location>
</feature>
<feature type="transmembrane region" description="Helical" evidence="2">
    <location>
        <begin position="372"/>
        <end position="392"/>
    </location>
</feature>
<protein>
    <submittedName>
        <fullName evidence="3">DUF2142 domain-containing protein</fullName>
    </submittedName>
</protein>
<comment type="caution">
    <text evidence="3">The sequence shown here is derived from an EMBL/GenBank/DDBJ whole genome shotgun (WGS) entry which is preliminary data.</text>
</comment>
<evidence type="ECO:0000256" key="1">
    <source>
        <dbReference type="SAM" id="MobiDB-lite"/>
    </source>
</evidence>
<dbReference type="InterPro" id="IPR018674">
    <property type="entry name" value="DUF2142_membrane"/>
</dbReference>
<keyword evidence="2" id="KW-1133">Transmembrane helix</keyword>
<feature type="transmembrane region" description="Helical" evidence="2">
    <location>
        <begin position="476"/>
        <end position="500"/>
    </location>
</feature>
<feature type="transmembrane region" description="Helical" evidence="2">
    <location>
        <begin position="349"/>
        <end position="365"/>
    </location>
</feature>
<proteinExistence type="predicted"/>
<name>A0A941EBN1_9ACTN</name>
<dbReference type="AlphaFoldDB" id="A0A941EBN1"/>
<gene>
    <name evidence="3" type="ORF">KDK95_07155</name>
</gene>
<feature type="transmembrane region" description="Helical" evidence="2">
    <location>
        <begin position="436"/>
        <end position="456"/>
    </location>
</feature>
<feature type="transmembrane region" description="Helical" evidence="2">
    <location>
        <begin position="176"/>
        <end position="194"/>
    </location>
</feature>
<keyword evidence="2" id="KW-0472">Membrane</keyword>
<organism evidence="3 4">
    <name type="scientific">Actinospica acidithermotolerans</name>
    <dbReference type="NCBI Taxonomy" id="2828514"/>
    <lineage>
        <taxon>Bacteria</taxon>
        <taxon>Bacillati</taxon>
        <taxon>Actinomycetota</taxon>
        <taxon>Actinomycetes</taxon>
        <taxon>Catenulisporales</taxon>
        <taxon>Actinospicaceae</taxon>
        <taxon>Actinospica</taxon>
    </lineage>
</organism>
<feature type="transmembrane region" description="Helical" evidence="2">
    <location>
        <begin position="404"/>
        <end position="424"/>
    </location>
</feature>
<keyword evidence="2" id="KW-0812">Transmembrane</keyword>
<dbReference type="Proteomes" id="UP000676325">
    <property type="component" value="Unassembled WGS sequence"/>
</dbReference>
<feature type="transmembrane region" description="Helical" evidence="2">
    <location>
        <begin position="280"/>
        <end position="298"/>
    </location>
</feature>
<evidence type="ECO:0000313" key="3">
    <source>
        <dbReference type="EMBL" id="MBR7826074.1"/>
    </source>
</evidence>
<sequence length="542" mass="57185">MLRKIPAARPLLAFLAFLTLALSWSLGTPLLSAADEPEQAVRAMAVVRGEFSGAQQVWNFAHWQSTYTTPDYLETRYRLPHDLVRAVAAHDPACYAFNEANTAACTVTSNTHRIAQAGATALSHMNYSPLYYALVGWPSLLLRGDNALYAMRVVSALITALLLAAAFTTSARRGRAAAVGVVAAATPAAIYFGAVVNPSGLEIASALLAWASLISMTRAESAGGTRLSDRILFTVAAATLLLVRPLGPVWLGIIVLAVFAASPDPRARLRAAVRGRGARWMFAALAAALAATLAWDATQNTLGILPRPNATYTFAKGASMTLAQTPQFFAQMVGLIGWNDVHVPTATTYLWYGTVVALLLAGLIVGGRRERLVLLALAVIVVAFPIAFEGYSGASYGVGWQGRYSLPFAVGVPLLAAEVLGRRLWTAEPGGIPRALAKTVGAVLALGYLCEVWWAWRRYAEGLGSASHYLPTHAKWTPLISWPGMIGLAVLGVAGVFALLASSSTFRVAAAAEAAEQDGDAPEPPAQAPAGSPGVESLVNKL</sequence>
<dbReference type="RefSeq" id="WP_212517223.1">
    <property type="nucleotide sequence ID" value="NZ_JAGSOH010000012.1"/>
</dbReference>
<feature type="region of interest" description="Disordered" evidence="1">
    <location>
        <begin position="513"/>
        <end position="542"/>
    </location>
</feature>
<evidence type="ECO:0000256" key="2">
    <source>
        <dbReference type="SAM" id="Phobius"/>
    </source>
</evidence>